<organism evidence="2">
    <name type="scientific">Arundo donax</name>
    <name type="common">Giant reed</name>
    <name type="synonym">Donax arundinaceus</name>
    <dbReference type="NCBI Taxonomy" id="35708"/>
    <lineage>
        <taxon>Eukaryota</taxon>
        <taxon>Viridiplantae</taxon>
        <taxon>Streptophyta</taxon>
        <taxon>Embryophyta</taxon>
        <taxon>Tracheophyta</taxon>
        <taxon>Spermatophyta</taxon>
        <taxon>Magnoliopsida</taxon>
        <taxon>Liliopsida</taxon>
        <taxon>Poales</taxon>
        <taxon>Poaceae</taxon>
        <taxon>PACMAD clade</taxon>
        <taxon>Arundinoideae</taxon>
        <taxon>Arundineae</taxon>
        <taxon>Arundo</taxon>
    </lineage>
</organism>
<feature type="region of interest" description="Disordered" evidence="1">
    <location>
        <begin position="74"/>
        <end position="122"/>
    </location>
</feature>
<dbReference type="EMBL" id="GBRH01215378">
    <property type="protein sequence ID" value="JAD82517.1"/>
    <property type="molecule type" value="Transcribed_RNA"/>
</dbReference>
<name>A0A0A9DFJ5_ARUDO</name>
<accession>A0A0A9DFJ5</accession>
<dbReference type="InterPro" id="IPR029466">
    <property type="entry name" value="NAM-associated_C"/>
</dbReference>
<evidence type="ECO:0000313" key="2">
    <source>
        <dbReference type="EMBL" id="JAD82517.1"/>
    </source>
</evidence>
<protein>
    <submittedName>
        <fullName evidence="2">Uncharacterized protein</fullName>
    </submittedName>
</protein>
<proteinExistence type="predicted"/>
<reference evidence="2" key="2">
    <citation type="journal article" date="2015" name="Data Brief">
        <title>Shoot transcriptome of the giant reed, Arundo donax.</title>
        <authorList>
            <person name="Barrero R.A."/>
            <person name="Guerrero F.D."/>
            <person name="Moolhuijzen P."/>
            <person name="Goolsby J.A."/>
            <person name="Tidwell J."/>
            <person name="Bellgard S.E."/>
            <person name="Bellgard M.I."/>
        </authorList>
    </citation>
    <scope>NUCLEOTIDE SEQUENCE</scope>
    <source>
        <tissue evidence="2">Shoot tissue taken approximately 20 cm above the soil surface</tissue>
    </source>
</reference>
<feature type="compositionally biased region" description="Low complexity" evidence="1">
    <location>
        <begin position="86"/>
        <end position="102"/>
    </location>
</feature>
<sequence length="122" mass="13753">MNCWSGIQHDVNIFAGCLSKIEARNHSGWFVDDKHANACAMFKAEDKHHRNFSYMHCWKILKDKPKWMDRRKQIGTQKTVSKKQKTTTNSSPSSAAHLLAPATIDESQTSESALETCGKGET</sequence>
<dbReference type="Pfam" id="PF14303">
    <property type="entry name" value="NAM-associated"/>
    <property type="match status" value="1"/>
</dbReference>
<dbReference type="AlphaFoldDB" id="A0A0A9DFJ5"/>
<evidence type="ECO:0000256" key="1">
    <source>
        <dbReference type="SAM" id="MobiDB-lite"/>
    </source>
</evidence>
<dbReference type="PANTHER" id="PTHR45125:SF3">
    <property type="entry name" value="NO-APICAL-MERISTEM-ASSOCIATED CARBOXY-TERMINAL DOMAIN PROTEIN"/>
    <property type="match status" value="1"/>
</dbReference>
<dbReference type="PANTHER" id="PTHR45125">
    <property type="entry name" value="F21J9.4-RELATED"/>
    <property type="match status" value="1"/>
</dbReference>
<reference evidence="2" key="1">
    <citation type="submission" date="2014-09" db="EMBL/GenBank/DDBJ databases">
        <authorList>
            <person name="Magalhaes I.L.F."/>
            <person name="Oliveira U."/>
            <person name="Santos F.R."/>
            <person name="Vidigal T.H.D.A."/>
            <person name="Brescovit A.D."/>
            <person name="Santos A.J."/>
        </authorList>
    </citation>
    <scope>NUCLEOTIDE SEQUENCE</scope>
    <source>
        <tissue evidence="2">Shoot tissue taken approximately 20 cm above the soil surface</tissue>
    </source>
</reference>